<name>C4YFX7_CANAW</name>
<dbReference type="PRINTS" id="PR00617">
    <property type="entry name" value="COPPERFIST"/>
</dbReference>
<keyword evidence="4" id="KW-0186">Copper</keyword>
<feature type="region of interest" description="Disordered" evidence="8">
    <location>
        <begin position="213"/>
        <end position="242"/>
    </location>
</feature>
<dbReference type="PROSITE" id="PS50073">
    <property type="entry name" value="COPPER_FIST_2"/>
    <property type="match status" value="1"/>
</dbReference>
<reference evidence="10 11" key="1">
    <citation type="journal article" date="2009" name="Nature">
        <title>Evolution of pathogenicity and sexual reproduction in eight Candida genomes.</title>
        <authorList>
            <person name="Butler G."/>
            <person name="Rasmussen M.D."/>
            <person name="Lin M.F."/>
            <person name="Santos M.A."/>
            <person name="Sakthikumar S."/>
            <person name="Munro C.A."/>
            <person name="Rheinbay E."/>
            <person name="Grabherr M."/>
            <person name="Forche A."/>
            <person name="Reedy J.L."/>
            <person name="Agrafioti I."/>
            <person name="Arnaud M.B."/>
            <person name="Bates S."/>
            <person name="Brown A.J."/>
            <person name="Brunke S."/>
            <person name="Costanzo M.C."/>
            <person name="Fitzpatrick D.A."/>
            <person name="de Groot P.W."/>
            <person name="Harris D."/>
            <person name="Hoyer L.L."/>
            <person name="Hube B."/>
            <person name="Klis F.M."/>
            <person name="Kodira C."/>
            <person name="Lennard N."/>
            <person name="Logue M.E."/>
            <person name="Martin R."/>
            <person name="Neiman A.M."/>
            <person name="Nikolaou E."/>
            <person name="Quail M.A."/>
            <person name="Quinn J."/>
            <person name="Santos M.C."/>
            <person name="Schmitzberger F.F."/>
            <person name="Sherlock G."/>
            <person name="Shah P."/>
            <person name="Silverstein K.A."/>
            <person name="Skrzypek M.S."/>
            <person name="Soll D."/>
            <person name="Staggs R."/>
            <person name="Stansfield I."/>
            <person name="Stumpf M.P."/>
            <person name="Sudbery P.E."/>
            <person name="Srikantha T."/>
            <person name="Zeng Q."/>
            <person name="Berman J."/>
            <person name="Berriman M."/>
            <person name="Heitman J."/>
            <person name="Gow N.A."/>
            <person name="Lorenz M.C."/>
            <person name="Birren B.W."/>
            <person name="Kellis M."/>
            <person name="Cuomo C.A."/>
        </authorList>
    </citation>
    <scope>NUCLEOTIDE SEQUENCE [LARGE SCALE GENOMIC DNA]</scope>
    <source>
        <strain evidence="10 11">WO-1</strain>
    </source>
</reference>
<dbReference type="GO" id="GO:0005507">
    <property type="term" value="F:copper ion binding"/>
    <property type="evidence" value="ECO:0007669"/>
    <property type="project" value="InterPro"/>
</dbReference>
<dbReference type="GO" id="GO:0000978">
    <property type="term" value="F:RNA polymerase II cis-regulatory region sequence-specific DNA binding"/>
    <property type="evidence" value="ECO:0007669"/>
    <property type="project" value="TreeGrafter"/>
</dbReference>
<keyword evidence="5" id="KW-0805">Transcription regulation</keyword>
<dbReference type="SMART" id="SM01090">
    <property type="entry name" value="Copper-fist"/>
    <property type="match status" value="1"/>
</dbReference>
<feature type="region of interest" description="Disordered" evidence="8">
    <location>
        <begin position="118"/>
        <end position="178"/>
    </location>
</feature>
<dbReference type="HOGENOM" id="CLU_017782_0_0_1"/>
<evidence type="ECO:0000256" key="6">
    <source>
        <dbReference type="ARBA" id="ARBA00023163"/>
    </source>
</evidence>
<evidence type="ECO:0000256" key="5">
    <source>
        <dbReference type="ARBA" id="ARBA00023015"/>
    </source>
</evidence>
<dbReference type="PANTHER" id="PTHR28088:SF5">
    <property type="entry name" value="TRANSCRIPTIONAL ACTIVATOR HAA1-RELATED"/>
    <property type="match status" value="1"/>
</dbReference>
<keyword evidence="3" id="KW-0862">Zinc</keyword>
<evidence type="ECO:0000256" key="8">
    <source>
        <dbReference type="SAM" id="MobiDB-lite"/>
    </source>
</evidence>
<organism evidence="10 11">
    <name type="scientific">Candida albicans (strain WO-1)</name>
    <name type="common">Yeast</name>
    <dbReference type="NCBI Taxonomy" id="294748"/>
    <lineage>
        <taxon>Eukaryota</taxon>
        <taxon>Fungi</taxon>
        <taxon>Dikarya</taxon>
        <taxon>Ascomycota</taxon>
        <taxon>Saccharomycotina</taxon>
        <taxon>Pichiomycetes</taxon>
        <taxon>Debaryomycetaceae</taxon>
        <taxon>Candida/Lodderomyces clade</taxon>
        <taxon>Candida</taxon>
    </lineage>
</organism>
<dbReference type="InterPro" id="IPR051763">
    <property type="entry name" value="Copper_Homeo_Regul"/>
</dbReference>
<dbReference type="GO" id="GO:0045944">
    <property type="term" value="P:positive regulation of transcription by RNA polymerase II"/>
    <property type="evidence" value="ECO:0007669"/>
    <property type="project" value="TreeGrafter"/>
</dbReference>
<dbReference type="Gene3D" id="3.90.430.10">
    <property type="entry name" value="Copper fist DNA-binding domain"/>
    <property type="match status" value="1"/>
</dbReference>
<dbReference type="GO" id="GO:0006878">
    <property type="term" value="P:intracellular copper ion homeostasis"/>
    <property type="evidence" value="ECO:0007669"/>
    <property type="project" value="TreeGrafter"/>
</dbReference>
<protein>
    <recommendedName>
        <fullName evidence="9">Copper-fist domain-containing protein</fullName>
    </recommendedName>
</protein>
<feature type="domain" description="Copper-fist" evidence="9">
    <location>
        <begin position="1"/>
        <end position="39"/>
    </location>
</feature>
<evidence type="ECO:0000256" key="1">
    <source>
        <dbReference type="ARBA" id="ARBA00004123"/>
    </source>
</evidence>
<dbReference type="VEuPathDB" id="FungiDB:CAWG_00088"/>
<evidence type="ECO:0000256" key="2">
    <source>
        <dbReference type="ARBA" id="ARBA00022723"/>
    </source>
</evidence>
<evidence type="ECO:0000313" key="11">
    <source>
        <dbReference type="Proteomes" id="UP000001429"/>
    </source>
</evidence>
<comment type="subcellular location">
    <subcellularLocation>
        <location evidence="1">Nucleus</location>
    </subcellularLocation>
</comment>
<evidence type="ECO:0000256" key="7">
    <source>
        <dbReference type="ARBA" id="ARBA00023242"/>
    </source>
</evidence>
<feature type="compositionally biased region" description="Polar residues" evidence="8">
    <location>
        <begin position="223"/>
        <end position="242"/>
    </location>
</feature>
<dbReference type="SUPFAM" id="SSF57879">
    <property type="entry name" value="Zinc domain conserved in yeast copper-regulated transcription factors"/>
    <property type="match status" value="1"/>
</dbReference>
<proteinExistence type="predicted"/>
<keyword evidence="6" id="KW-0804">Transcription</keyword>
<evidence type="ECO:0000256" key="4">
    <source>
        <dbReference type="ARBA" id="ARBA00023008"/>
    </source>
</evidence>
<keyword evidence="7" id="KW-0539">Nucleus</keyword>
<dbReference type="InterPro" id="IPR036395">
    <property type="entry name" value="Cu_fist_DNA-bd_dom_sf"/>
</dbReference>
<dbReference type="Pfam" id="PF00649">
    <property type="entry name" value="Copper-fist"/>
    <property type="match status" value="1"/>
</dbReference>
<feature type="compositionally biased region" description="Low complexity" evidence="8">
    <location>
        <begin position="157"/>
        <end position="172"/>
    </location>
</feature>
<dbReference type="EMBL" id="CH672346">
    <property type="protein sequence ID" value="EEQ41901.1"/>
    <property type="molecule type" value="Genomic_DNA"/>
</dbReference>
<dbReference type="OMA" id="HHFGRTG"/>
<dbReference type="InterPro" id="IPR001083">
    <property type="entry name" value="Cu_fist_DNA-bd_dom"/>
</dbReference>
<dbReference type="OrthoDB" id="5600085at2759"/>
<accession>C4YFX7</accession>
<evidence type="ECO:0000256" key="3">
    <source>
        <dbReference type="ARBA" id="ARBA00022833"/>
    </source>
</evidence>
<keyword evidence="11" id="KW-1185">Reference proteome</keyword>
<dbReference type="GO" id="GO:0006879">
    <property type="term" value="P:intracellular iron ion homeostasis"/>
    <property type="evidence" value="ECO:0007669"/>
    <property type="project" value="TreeGrafter"/>
</dbReference>
<dbReference type="PaxDb" id="5476-C4YFX7"/>
<dbReference type="FunFam" id="3.90.430.10:FF:000001">
    <property type="entry name" value="Copper fist DNA-binding protein"/>
    <property type="match status" value="1"/>
</dbReference>
<dbReference type="SMART" id="SM00412">
    <property type="entry name" value="Cu_FIST"/>
    <property type="match status" value="1"/>
</dbReference>
<dbReference type="GO" id="GO:0000981">
    <property type="term" value="F:DNA-binding transcription factor activity, RNA polymerase II-specific"/>
    <property type="evidence" value="ECO:0007669"/>
    <property type="project" value="TreeGrafter"/>
</dbReference>
<sequence>MLIKGVKYACERCIRGHRVTTCTHSNEPLTMIKPKGRPVTQCQHCRENRKSKNLHVTCSCGKKGKNGSHLPSCACHKTNHCTCSTNMTKKTTTKGDIHHMTASEKAKKKSLIDAANAGLKKRSDSVSTTQSAASSSASPSSAASPNKKSSVPPPGPTNSQQKKQQSTSPNQSRQTTQPAYNNLSDQNFVIEDIVFPFSTDNGLFDMFSSNTTSEVGGAGGGNKDSQIVTSNLASDNSTPFNSNYDTGISYSNKDVGLPLSPNETEADPMFPLFPLVGTQSFDRENQPLSALSNEKEPPQPQQPTPVRPSHNVSTAMNNISSNSYSSIPSAVEVNSINHQQSRPKRPESVLSIASNSSTRSFDFFGNNHTNYNSSFMNGSLPTSSTSAAFPPSNGFDENSLSNLNPDDHNNMQHHFGRTGLGAVKFGSQLSKIESEMYTDNFFDDPYAPQSQNVDQLQFPDTTTTTIPNLYNVTEFNPSDNYASSNPSNYDVNNNSDVITNGGNNHRNNNNNNDTIYPSYSNENKITINDNSININGNTVGNENHPNITSTSSVQLPGNSEIPNLYNVQDILSDSAFDDFIPTLTDNTKDQSNI</sequence>
<evidence type="ECO:0000259" key="9">
    <source>
        <dbReference type="PROSITE" id="PS50073"/>
    </source>
</evidence>
<keyword evidence="2" id="KW-0479">Metal-binding</keyword>
<dbReference type="AlphaFoldDB" id="C4YFX7"/>
<dbReference type="Proteomes" id="UP000001429">
    <property type="component" value="Chromosome 1"/>
</dbReference>
<gene>
    <name evidence="10" type="ORF">CAWG_00088</name>
</gene>
<dbReference type="PANTHER" id="PTHR28088">
    <property type="entry name" value="TRANSCRIPTIONAL ACTIVATOR HAA1-RELATED"/>
    <property type="match status" value="1"/>
</dbReference>
<feature type="compositionally biased region" description="Low complexity" evidence="8">
    <location>
        <begin position="125"/>
        <end position="150"/>
    </location>
</feature>
<dbReference type="GO" id="GO:0005634">
    <property type="term" value="C:nucleus"/>
    <property type="evidence" value="ECO:0007669"/>
    <property type="project" value="UniProtKB-SubCell"/>
</dbReference>
<evidence type="ECO:0000313" key="10">
    <source>
        <dbReference type="EMBL" id="EEQ41901.1"/>
    </source>
</evidence>
<feature type="region of interest" description="Disordered" evidence="8">
    <location>
        <begin position="290"/>
        <end position="323"/>
    </location>
</feature>